<proteinExistence type="predicted"/>
<evidence type="ECO:0000256" key="2">
    <source>
        <dbReference type="ARBA" id="ARBA00023015"/>
    </source>
</evidence>
<dbReference type="InterPro" id="IPR044822">
    <property type="entry name" value="Myb_DNA-bind_4"/>
</dbReference>
<evidence type="ECO:0000256" key="4">
    <source>
        <dbReference type="ARBA" id="ARBA00023163"/>
    </source>
</evidence>
<dbReference type="Gene3D" id="1.10.10.60">
    <property type="entry name" value="Homeodomain-like"/>
    <property type="match status" value="1"/>
</dbReference>
<evidence type="ECO:0000256" key="5">
    <source>
        <dbReference type="ARBA" id="ARBA00023242"/>
    </source>
</evidence>
<dbReference type="EMBL" id="JASCZI010030324">
    <property type="protein sequence ID" value="MED6121308.1"/>
    <property type="molecule type" value="Genomic_DNA"/>
</dbReference>
<evidence type="ECO:0000256" key="6">
    <source>
        <dbReference type="SAM" id="MobiDB-lite"/>
    </source>
</evidence>
<evidence type="ECO:0000259" key="7">
    <source>
        <dbReference type="PROSITE" id="PS50090"/>
    </source>
</evidence>
<keyword evidence="4" id="KW-0804">Transcription</keyword>
<evidence type="ECO:0000313" key="8">
    <source>
        <dbReference type="EMBL" id="MED6121308.1"/>
    </source>
</evidence>
<feature type="compositionally biased region" description="Polar residues" evidence="6">
    <location>
        <begin position="238"/>
        <end position="248"/>
    </location>
</feature>
<dbReference type="InterPro" id="IPR001005">
    <property type="entry name" value="SANT/Myb"/>
</dbReference>
<dbReference type="PANTHER" id="PTHR21654:SF7">
    <property type="entry name" value="HOMEODOMAIN-LIKE SUPERFAMILY PROTEIN"/>
    <property type="match status" value="1"/>
</dbReference>
<dbReference type="Pfam" id="PF13837">
    <property type="entry name" value="Myb_DNA-bind_4"/>
    <property type="match status" value="1"/>
</dbReference>
<protein>
    <recommendedName>
        <fullName evidence="7">Myb-like domain-containing protein</fullName>
    </recommendedName>
</protein>
<comment type="caution">
    <text evidence="8">The sequence shown here is derived from an EMBL/GenBank/DDBJ whole genome shotgun (WGS) entry which is preliminary data.</text>
</comment>
<feature type="compositionally biased region" description="Basic and acidic residues" evidence="6">
    <location>
        <begin position="220"/>
        <end position="237"/>
    </location>
</feature>
<feature type="region of interest" description="Disordered" evidence="6">
    <location>
        <begin position="216"/>
        <end position="248"/>
    </location>
</feature>
<dbReference type="PANTHER" id="PTHR21654">
    <property type="entry name" value="FI21293P1"/>
    <property type="match status" value="1"/>
</dbReference>
<dbReference type="CDD" id="cd12203">
    <property type="entry name" value="GT1"/>
    <property type="match status" value="1"/>
</dbReference>
<name>A0ABU6RBK2_9FABA</name>
<keyword evidence="3" id="KW-0238">DNA-binding</keyword>
<dbReference type="PROSITE" id="PS50090">
    <property type="entry name" value="MYB_LIKE"/>
    <property type="match status" value="1"/>
</dbReference>
<organism evidence="8 9">
    <name type="scientific">Stylosanthes scabra</name>
    <dbReference type="NCBI Taxonomy" id="79078"/>
    <lineage>
        <taxon>Eukaryota</taxon>
        <taxon>Viridiplantae</taxon>
        <taxon>Streptophyta</taxon>
        <taxon>Embryophyta</taxon>
        <taxon>Tracheophyta</taxon>
        <taxon>Spermatophyta</taxon>
        <taxon>Magnoliopsida</taxon>
        <taxon>eudicotyledons</taxon>
        <taxon>Gunneridae</taxon>
        <taxon>Pentapetalae</taxon>
        <taxon>rosids</taxon>
        <taxon>fabids</taxon>
        <taxon>Fabales</taxon>
        <taxon>Fabaceae</taxon>
        <taxon>Papilionoideae</taxon>
        <taxon>50 kb inversion clade</taxon>
        <taxon>dalbergioids sensu lato</taxon>
        <taxon>Dalbergieae</taxon>
        <taxon>Pterocarpus clade</taxon>
        <taxon>Stylosanthes</taxon>
    </lineage>
</organism>
<evidence type="ECO:0000256" key="1">
    <source>
        <dbReference type="ARBA" id="ARBA00004123"/>
    </source>
</evidence>
<gene>
    <name evidence="8" type="ORF">PIB30_028930</name>
</gene>
<feature type="region of interest" description="Disordered" evidence="6">
    <location>
        <begin position="42"/>
        <end position="131"/>
    </location>
</feature>
<evidence type="ECO:0000256" key="3">
    <source>
        <dbReference type="ARBA" id="ARBA00023125"/>
    </source>
</evidence>
<feature type="domain" description="Myb-like" evidence="7">
    <location>
        <begin position="245"/>
        <end position="309"/>
    </location>
</feature>
<reference evidence="8 9" key="1">
    <citation type="journal article" date="2023" name="Plants (Basel)">
        <title>Bridging the Gap: Combining Genomics and Transcriptomics Approaches to Understand Stylosanthes scabra, an Orphan Legume from the Brazilian Caatinga.</title>
        <authorList>
            <person name="Ferreira-Neto J.R.C."/>
            <person name="da Silva M.D."/>
            <person name="Binneck E."/>
            <person name="de Melo N.F."/>
            <person name="da Silva R.H."/>
            <person name="de Melo A.L.T.M."/>
            <person name="Pandolfi V."/>
            <person name="Bustamante F.O."/>
            <person name="Brasileiro-Vidal A.C."/>
            <person name="Benko-Iseppon A.M."/>
        </authorList>
    </citation>
    <scope>NUCLEOTIDE SEQUENCE [LARGE SCALE GENOMIC DNA]</scope>
    <source>
        <tissue evidence="8">Leaves</tissue>
    </source>
</reference>
<keyword evidence="2" id="KW-0805">Transcription regulation</keyword>
<keyword evidence="9" id="KW-1185">Reference proteome</keyword>
<evidence type="ECO:0000313" key="9">
    <source>
        <dbReference type="Proteomes" id="UP001341840"/>
    </source>
</evidence>
<keyword evidence="5" id="KW-0539">Nucleus</keyword>
<feature type="compositionally biased region" description="Low complexity" evidence="6">
    <location>
        <begin position="50"/>
        <end position="61"/>
    </location>
</feature>
<dbReference type="Proteomes" id="UP001341840">
    <property type="component" value="Unassembled WGS sequence"/>
</dbReference>
<sequence>MDLLAAVTAAADADNFPLPDHVSPFSDSTDLLYAAIPPSIRHNPQKLRPIRSVAAARASSSHRNDQLLEEPPGTGGSPPIEEDRPGSGSGHGRTVPLCQESGSSLDDDGTDIENSSGSAKHPGLAKGKRKMERRLEDFVQDMVKKVMEKQEQMHKQLVDMIEKKEKERVMREEAWKRQEMERIRKDEEARNQERSRNLALISVIENLLGHEIQIPQPAEVSRKGEEDGLRHRSEEANAQKSLGVSGEANNNRWPDVEVQSLINLRTSMEQKFLLMGSKVSIWEEISEAMNKIGYNRSAKKCKEKWENINKYYKRTVGSGKKRRQNSKTCPYFNELDVLYSNGLLNPGNPLSSSTNDVSKIAKEESET</sequence>
<dbReference type="SMART" id="SM00717">
    <property type="entry name" value="SANT"/>
    <property type="match status" value="1"/>
</dbReference>
<accession>A0ABU6RBK2</accession>
<comment type="subcellular location">
    <subcellularLocation>
        <location evidence="1">Nucleus</location>
    </subcellularLocation>
</comment>